<dbReference type="NCBIfam" id="NF008864">
    <property type="entry name" value="PRK11895.1"/>
    <property type="match status" value="1"/>
</dbReference>
<evidence type="ECO:0000256" key="5">
    <source>
        <dbReference type="ARBA" id="ARBA00023304"/>
    </source>
</evidence>
<sequence length="216" mass="23047">MMSRSHAVRALAPAGRRWIGSAPAQPTMRKTFAALVVNEPGVLSRISGFFSSRGFNIDSLVVGTTNLPGMSRMTIQSSGTLGKLDQLRRQMEAMVQVREVVELSSETSALIDLALIKVNTTGREGTRSEVVELANLFRGSVVDVSATQLLIKLADHPAKVDSFIALMDKFEIVEMGRTGVVAVSNCGAPGTILKPAVLPTQHGNSSRMSDADLPPS</sequence>
<dbReference type="UniPathway" id="UPA00047">
    <property type="reaction ID" value="UER00055"/>
</dbReference>
<dbReference type="InterPro" id="IPR039557">
    <property type="entry name" value="AHAS_ACT"/>
</dbReference>
<name>A0A7R9ULI4_DIALT</name>
<dbReference type="InterPro" id="IPR004789">
    <property type="entry name" value="Acetalactate_synth_ssu"/>
</dbReference>
<evidence type="ECO:0000259" key="7">
    <source>
        <dbReference type="PROSITE" id="PS51671"/>
    </source>
</evidence>
<dbReference type="GO" id="GO:0005829">
    <property type="term" value="C:cytosol"/>
    <property type="evidence" value="ECO:0007669"/>
    <property type="project" value="TreeGrafter"/>
</dbReference>
<comment type="pathway">
    <text evidence="1">Amino-acid biosynthesis; L-isoleucine biosynthesis; L-isoleucine from 2-oxobutanoate: step 1/4.</text>
</comment>
<dbReference type="Gene3D" id="3.30.70.260">
    <property type="match status" value="1"/>
</dbReference>
<dbReference type="Pfam" id="PF22629">
    <property type="entry name" value="ACT_AHAS_ss"/>
    <property type="match status" value="1"/>
</dbReference>
<dbReference type="GO" id="GO:0003984">
    <property type="term" value="F:acetolactate synthase activity"/>
    <property type="evidence" value="ECO:0007669"/>
    <property type="project" value="TreeGrafter"/>
</dbReference>
<comment type="similarity">
    <text evidence="3">Belongs to the acetolactate synthase small subunit family.</text>
</comment>
<keyword evidence="5" id="KW-0100">Branched-chain amino acid biosynthesis</keyword>
<dbReference type="Pfam" id="PF10369">
    <property type="entry name" value="ALS_ss_C"/>
    <property type="match status" value="1"/>
</dbReference>
<dbReference type="InterPro" id="IPR045865">
    <property type="entry name" value="ACT-like_dom_sf"/>
</dbReference>
<evidence type="ECO:0000256" key="3">
    <source>
        <dbReference type="ARBA" id="ARBA00006341"/>
    </source>
</evidence>
<accession>A0A7R9ULI4</accession>
<dbReference type="CDD" id="cd04878">
    <property type="entry name" value="ACT_AHAS"/>
    <property type="match status" value="1"/>
</dbReference>
<dbReference type="GO" id="GO:0009097">
    <property type="term" value="P:isoleucine biosynthetic process"/>
    <property type="evidence" value="ECO:0007669"/>
    <property type="project" value="UniProtKB-UniPathway"/>
</dbReference>
<evidence type="ECO:0000256" key="4">
    <source>
        <dbReference type="ARBA" id="ARBA00022605"/>
    </source>
</evidence>
<dbReference type="InterPro" id="IPR019455">
    <property type="entry name" value="Acetolactate_synth_ssu_C"/>
</dbReference>
<keyword evidence="4" id="KW-0028">Amino-acid biosynthesis</keyword>
<feature type="domain" description="ACT" evidence="7">
    <location>
        <begin position="31"/>
        <end position="105"/>
    </location>
</feature>
<evidence type="ECO:0000256" key="6">
    <source>
        <dbReference type="SAM" id="MobiDB-lite"/>
    </source>
</evidence>
<evidence type="ECO:0000256" key="2">
    <source>
        <dbReference type="ARBA" id="ARBA00005025"/>
    </source>
</evidence>
<dbReference type="InterPro" id="IPR002912">
    <property type="entry name" value="ACT_dom"/>
</dbReference>
<dbReference type="GO" id="GO:1990610">
    <property type="term" value="F:acetolactate synthase regulator activity"/>
    <property type="evidence" value="ECO:0007669"/>
    <property type="project" value="InterPro"/>
</dbReference>
<reference evidence="8" key="1">
    <citation type="submission" date="2021-01" db="EMBL/GenBank/DDBJ databases">
        <authorList>
            <person name="Corre E."/>
            <person name="Pelletier E."/>
            <person name="Niang G."/>
            <person name="Scheremetjew M."/>
            <person name="Finn R."/>
            <person name="Kale V."/>
            <person name="Holt S."/>
            <person name="Cochrane G."/>
            <person name="Meng A."/>
            <person name="Brown T."/>
            <person name="Cohen L."/>
        </authorList>
    </citation>
    <scope>NUCLEOTIDE SEQUENCE</scope>
    <source>
        <strain evidence="8">RCC1537</strain>
    </source>
</reference>
<gene>
    <name evidence="8" type="ORF">PLUT1463_LOCUS2336</name>
</gene>
<proteinExistence type="inferred from homology"/>
<dbReference type="InterPro" id="IPR054480">
    <property type="entry name" value="AHAS_small-like_ACT"/>
</dbReference>
<dbReference type="EMBL" id="HBEB01003602">
    <property type="protein sequence ID" value="CAD8268022.1"/>
    <property type="molecule type" value="Transcribed_RNA"/>
</dbReference>
<dbReference type="PROSITE" id="PS51671">
    <property type="entry name" value="ACT"/>
    <property type="match status" value="1"/>
</dbReference>
<dbReference type="InterPro" id="IPR027271">
    <property type="entry name" value="Acetolactate_synth/TF_NikR_C"/>
</dbReference>
<dbReference type="GO" id="GO:0009099">
    <property type="term" value="P:L-valine biosynthetic process"/>
    <property type="evidence" value="ECO:0007669"/>
    <property type="project" value="UniProtKB-UniPathway"/>
</dbReference>
<evidence type="ECO:0000256" key="1">
    <source>
        <dbReference type="ARBA" id="ARBA00004974"/>
    </source>
</evidence>
<dbReference type="SUPFAM" id="SSF55021">
    <property type="entry name" value="ACT-like"/>
    <property type="match status" value="2"/>
</dbReference>
<organism evidence="8">
    <name type="scientific">Diacronema lutheri</name>
    <name type="common">Unicellular marine alga</name>
    <name type="synonym">Monochrysis lutheri</name>
    <dbReference type="NCBI Taxonomy" id="2081491"/>
    <lineage>
        <taxon>Eukaryota</taxon>
        <taxon>Haptista</taxon>
        <taxon>Haptophyta</taxon>
        <taxon>Pavlovophyceae</taxon>
        <taxon>Pavlovales</taxon>
        <taxon>Pavlovaceae</taxon>
        <taxon>Diacronema</taxon>
    </lineage>
</organism>
<dbReference type="Gene3D" id="3.30.70.1150">
    <property type="entry name" value="ACT-like. Chain A, domain 2"/>
    <property type="match status" value="1"/>
</dbReference>
<protein>
    <recommendedName>
        <fullName evidence="7">ACT domain-containing protein</fullName>
    </recommendedName>
</protein>
<dbReference type="PANTHER" id="PTHR30239">
    <property type="entry name" value="ACETOLACTATE SYNTHASE SMALL SUBUNIT"/>
    <property type="match status" value="1"/>
</dbReference>
<dbReference type="PANTHER" id="PTHR30239:SF0">
    <property type="entry name" value="ACETOLACTATE SYNTHASE SMALL SUBUNIT 1, CHLOROPLASTIC"/>
    <property type="match status" value="1"/>
</dbReference>
<dbReference type="AlphaFoldDB" id="A0A7R9ULI4"/>
<feature type="region of interest" description="Disordered" evidence="6">
    <location>
        <begin position="196"/>
        <end position="216"/>
    </location>
</feature>
<evidence type="ECO:0000313" key="8">
    <source>
        <dbReference type="EMBL" id="CAD8268022.1"/>
    </source>
</evidence>
<comment type="pathway">
    <text evidence="2">Amino-acid biosynthesis; L-valine biosynthesis; L-valine from pyruvate: step 1/4.</text>
</comment>
<dbReference type="NCBIfam" id="TIGR00119">
    <property type="entry name" value="acolac_sm"/>
    <property type="match status" value="1"/>
</dbReference>
<dbReference type="UniPathway" id="UPA00049">
    <property type="reaction ID" value="UER00059"/>
</dbReference>